<gene>
    <name evidence="2" type="ORF">C3743_40435</name>
</gene>
<evidence type="ECO:0000313" key="2">
    <source>
        <dbReference type="EMBL" id="POZ80243.1"/>
    </source>
</evidence>
<comment type="caution">
    <text evidence="2">The sequence shown here is derived from an EMBL/GenBank/DDBJ whole genome shotgun (WGS) entry which is preliminary data.</text>
</comment>
<dbReference type="SUPFAM" id="SSF109709">
    <property type="entry name" value="KorB DNA-binding domain-like"/>
    <property type="match status" value="1"/>
</dbReference>
<dbReference type="InterPro" id="IPR041468">
    <property type="entry name" value="HTH_ParB/Spo0J"/>
</dbReference>
<dbReference type="AlphaFoldDB" id="A0A2S5DMC3"/>
<dbReference type="Pfam" id="PF17762">
    <property type="entry name" value="HTH_ParB"/>
    <property type="match status" value="1"/>
</dbReference>
<evidence type="ECO:0000313" key="3">
    <source>
        <dbReference type="Proteomes" id="UP000238655"/>
    </source>
</evidence>
<dbReference type="GO" id="GO:0045881">
    <property type="term" value="P:positive regulation of sporulation resulting in formation of a cellular spore"/>
    <property type="evidence" value="ECO:0007669"/>
    <property type="project" value="TreeGrafter"/>
</dbReference>
<proteinExistence type="predicted"/>
<organism evidence="2 3">
    <name type="scientific">Burkholderia contaminans</name>
    <dbReference type="NCBI Taxonomy" id="488447"/>
    <lineage>
        <taxon>Bacteria</taxon>
        <taxon>Pseudomonadati</taxon>
        <taxon>Pseudomonadota</taxon>
        <taxon>Betaproteobacteria</taxon>
        <taxon>Burkholderiales</taxon>
        <taxon>Burkholderiaceae</taxon>
        <taxon>Burkholderia</taxon>
        <taxon>Burkholderia cepacia complex</taxon>
    </lineage>
</organism>
<accession>A0A2S5DMC3</accession>
<dbReference type="EMBL" id="PQVP01000006">
    <property type="protein sequence ID" value="POZ80243.1"/>
    <property type="molecule type" value="Genomic_DNA"/>
</dbReference>
<dbReference type="PANTHER" id="PTHR33375">
    <property type="entry name" value="CHROMOSOME-PARTITIONING PROTEIN PARB-RELATED"/>
    <property type="match status" value="1"/>
</dbReference>
<dbReference type="InterPro" id="IPR050336">
    <property type="entry name" value="Chromosome_partition/occlusion"/>
</dbReference>
<dbReference type="GO" id="GO:0005694">
    <property type="term" value="C:chromosome"/>
    <property type="evidence" value="ECO:0007669"/>
    <property type="project" value="TreeGrafter"/>
</dbReference>
<dbReference type="Proteomes" id="UP000238655">
    <property type="component" value="Unassembled WGS sequence"/>
</dbReference>
<name>A0A2S5DMC3_9BURK</name>
<reference evidence="2 3" key="1">
    <citation type="submission" date="2018-01" db="EMBL/GenBank/DDBJ databases">
        <title>Successful Treatment of Persistent Burkholderia cepacia Bacteremia with Ceftazidime-Avibactam.</title>
        <authorList>
            <person name="Tamma P."/>
            <person name="Fan Y."/>
            <person name="Bergman Y."/>
            <person name="Sick-Samuels A."/>
            <person name="Hsu A."/>
            <person name="Timp W."/>
            <person name="Simner P."/>
        </authorList>
    </citation>
    <scope>NUCLEOTIDE SEQUENCE [LARGE SCALE GENOMIC DNA]</scope>
    <source>
        <strain evidence="2 3">170816</strain>
    </source>
</reference>
<dbReference type="Gene3D" id="1.10.10.2830">
    <property type="match status" value="1"/>
</dbReference>
<evidence type="ECO:0000259" key="1">
    <source>
        <dbReference type="Pfam" id="PF17762"/>
    </source>
</evidence>
<dbReference type="PANTHER" id="PTHR33375:SF1">
    <property type="entry name" value="CHROMOSOME-PARTITIONING PROTEIN PARB-RELATED"/>
    <property type="match status" value="1"/>
</dbReference>
<feature type="domain" description="ParB/Spo0J HTH" evidence="1">
    <location>
        <begin position="152"/>
        <end position="211"/>
    </location>
</feature>
<sequence>MDEKLNFGTTLVSTSVKKLMLEIDAKSRDFYQVPREFIRVLPHFNPREKDEAYQTHIEDLAQSMLVNGFYQDKPLAGYAADEKGEKVIYLTDGHCRLDAVDLAISRGASISTLPMVIKPASTSLEDLTVALVRSNTGKPLTPYETGVVCKRLEGFGWEADMIAERLGYTEAYVSQLLALMGAPIEIRRMVQAGKLSAENALKILSKHGSEAVAVLSAAEKNAERSGKTRITAAHLPGAAFQKLAKKQAPVMVNTLRDVKADPAYASLSPSLREKLDAMLEKLGAAESEGAVEADAE</sequence>
<protein>
    <recommendedName>
        <fullName evidence="1">ParB/Spo0J HTH domain-containing protein</fullName>
    </recommendedName>
</protein>
<dbReference type="GO" id="GO:0007059">
    <property type="term" value="P:chromosome segregation"/>
    <property type="evidence" value="ECO:0007669"/>
    <property type="project" value="TreeGrafter"/>
</dbReference>